<comment type="caution">
    <text evidence="5">The sequence shown here is derived from an EMBL/GenBank/DDBJ whole genome shotgun (WGS) entry which is preliminary data.</text>
</comment>
<dbReference type="Pfam" id="PF04079">
    <property type="entry name" value="SMC_ScpB"/>
    <property type="match status" value="1"/>
</dbReference>
<dbReference type="AlphaFoldDB" id="A0A1G1X4A9"/>
<reference evidence="5 6" key="1">
    <citation type="journal article" date="2016" name="Nat. Commun.">
        <title>Thousands of microbial genomes shed light on interconnected biogeochemical processes in an aquifer system.</title>
        <authorList>
            <person name="Anantharaman K."/>
            <person name="Brown C.T."/>
            <person name="Hug L.A."/>
            <person name="Sharon I."/>
            <person name="Castelle C.J."/>
            <person name="Probst A.J."/>
            <person name="Thomas B.C."/>
            <person name="Singh A."/>
            <person name="Wilkins M.J."/>
            <person name="Karaoz U."/>
            <person name="Brodie E.L."/>
            <person name="Williams K.H."/>
            <person name="Hubbard S.S."/>
            <person name="Banfield J.F."/>
        </authorList>
    </citation>
    <scope>NUCLEOTIDE SEQUENCE [LARGE SCALE GENOMIC DNA]</scope>
</reference>
<dbReference type="GO" id="GO:0051304">
    <property type="term" value="P:chromosome separation"/>
    <property type="evidence" value="ECO:0007669"/>
    <property type="project" value="InterPro"/>
</dbReference>
<evidence type="ECO:0000256" key="1">
    <source>
        <dbReference type="ARBA" id="ARBA00022490"/>
    </source>
</evidence>
<evidence type="ECO:0000313" key="5">
    <source>
        <dbReference type="EMBL" id="OGY34167.1"/>
    </source>
</evidence>
<accession>A0A1G1X4A9</accession>
<dbReference type="InterPro" id="IPR036390">
    <property type="entry name" value="WH_DNA-bd_sf"/>
</dbReference>
<dbReference type="SUPFAM" id="SSF46785">
    <property type="entry name" value="Winged helix' DNA-binding domain"/>
    <property type="match status" value="2"/>
</dbReference>
<keyword evidence="3" id="KW-0159">Chromosome partition</keyword>
<evidence type="ECO:0000256" key="2">
    <source>
        <dbReference type="ARBA" id="ARBA00022618"/>
    </source>
</evidence>
<name>A0A1G1X4A9_9BACT</name>
<keyword evidence="1" id="KW-0963">Cytoplasm</keyword>
<dbReference type="GO" id="GO:0051301">
    <property type="term" value="P:cell division"/>
    <property type="evidence" value="ECO:0007669"/>
    <property type="project" value="UniProtKB-KW"/>
</dbReference>
<evidence type="ECO:0000313" key="6">
    <source>
        <dbReference type="Proteomes" id="UP000177528"/>
    </source>
</evidence>
<keyword evidence="4" id="KW-0131">Cell cycle</keyword>
<proteinExistence type="predicted"/>
<protein>
    <submittedName>
        <fullName evidence="5">SMC-Scp complex subunit ScpB</fullName>
    </submittedName>
</protein>
<evidence type="ECO:0000256" key="3">
    <source>
        <dbReference type="ARBA" id="ARBA00022829"/>
    </source>
</evidence>
<dbReference type="NCBIfam" id="TIGR00281">
    <property type="entry name" value="SMC-Scp complex subunit ScpB"/>
    <property type="match status" value="1"/>
</dbReference>
<gene>
    <name evidence="5" type="ORF">A3D99_00415</name>
</gene>
<keyword evidence="2" id="KW-0132">Cell division</keyword>
<dbReference type="PANTHER" id="PTHR34298:SF2">
    <property type="entry name" value="SEGREGATION AND CONDENSATION PROTEIN B"/>
    <property type="match status" value="1"/>
</dbReference>
<dbReference type="InterPro" id="IPR005234">
    <property type="entry name" value="ScpB_csome_segregation"/>
</dbReference>
<dbReference type="PANTHER" id="PTHR34298">
    <property type="entry name" value="SEGREGATION AND CONDENSATION PROTEIN B"/>
    <property type="match status" value="1"/>
</dbReference>
<evidence type="ECO:0000256" key="4">
    <source>
        <dbReference type="ARBA" id="ARBA00023306"/>
    </source>
</evidence>
<dbReference type="EMBL" id="MHHR01000020">
    <property type="protein sequence ID" value="OGY34167.1"/>
    <property type="molecule type" value="Genomic_DNA"/>
</dbReference>
<organism evidence="5 6">
    <name type="scientific">Candidatus Andersenbacteria bacterium RIFCSPHIGHO2_12_FULL_45_11</name>
    <dbReference type="NCBI Taxonomy" id="1797281"/>
    <lineage>
        <taxon>Bacteria</taxon>
        <taxon>Candidatus Anderseniibacteriota</taxon>
    </lineage>
</organism>
<dbReference type="Proteomes" id="UP000177528">
    <property type="component" value="Unassembled WGS sequence"/>
</dbReference>
<sequence>MNTLAQQLQALLFTAGEAVSYRDLCELTHASDEQLAAAIDELRSSLSTTGLALITTATHTQLVTSPDVAEFLAQFSTTDENELSKAALETLSLIAYRGPITRIDIDVLRGVDSRRMVRQLLLRGLIRQLKIAGQASQYEITEEFLAHIGMTNKEELPNFSELSSHEGLTRLLDRT</sequence>
<dbReference type="InterPro" id="IPR036388">
    <property type="entry name" value="WH-like_DNA-bd_sf"/>
</dbReference>
<dbReference type="Gene3D" id="1.10.10.10">
    <property type="entry name" value="Winged helix-like DNA-binding domain superfamily/Winged helix DNA-binding domain"/>
    <property type="match status" value="2"/>
</dbReference>